<protein>
    <submittedName>
        <fullName evidence="1">DUF1800 domain-containing protein</fullName>
    </submittedName>
</protein>
<reference evidence="1" key="1">
    <citation type="submission" date="2019-03" db="EMBL/GenBank/DDBJ databases">
        <title>Lake Tanganyika Metagenome-Assembled Genomes (MAGs).</title>
        <authorList>
            <person name="Tran P."/>
        </authorList>
    </citation>
    <scope>NUCLEOTIDE SEQUENCE</scope>
    <source>
        <strain evidence="1">K_DeepCast_65m_m2_066</strain>
    </source>
</reference>
<evidence type="ECO:0000313" key="2">
    <source>
        <dbReference type="Proteomes" id="UP000712673"/>
    </source>
</evidence>
<name>A0A937W4G5_UNCTE</name>
<dbReference type="AlphaFoldDB" id="A0A937W4G5"/>
<dbReference type="Pfam" id="PF08811">
    <property type="entry name" value="DUF1800"/>
    <property type="match status" value="1"/>
</dbReference>
<accession>A0A937W4G5</accession>
<dbReference type="InterPro" id="IPR014917">
    <property type="entry name" value="DUF1800"/>
</dbReference>
<feature type="non-terminal residue" evidence="1">
    <location>
        <position position="1"/>
    </location>
</feature>
<evidence type="ECO:0000313" key="1">
    <source>
        <dbReference type="EMBL" id="MBM3225025.1"/>
    </source>
</evidence>
<organism evidence="1 2">
    <name type="scientific">Tectimicrobiota bacterium</name>
    <dbReference type="NCBI Taxonomy" id="2528274"/>
    <lineage>
        <taxon>Bacteria</taxon>
        <taxon>Pseudomonadati</taxon>
        <taxon>Nitrospinota/Tectimicrobiota group</taxon>
        <taxon>Candidatus Tectimicrobiota</taxon>
    </lineage>
</organism>
<comment type="caution">
    <text evidence="1">The sequence shown here is derived from an EMBL/GenBank/DDBJ whole genome shotgun (WGS) entry which is preliminary data.</text>
</comment>
<gene>
    <name evidence="1" type="ORF">FJZ47_14645</name>
</gene>
<proteinExistence type="predicted"/>
<dbReference type="EMBL" id="VGLS01000460">
    <property type="protein sequence ID" value="MBM3225025.1"/>
    <property type="molecule type" value="Genomic_DNA"/>
</dbReference>
<sequence length="121" mass="13108">QPPSVEGWHEGAEWIDSGSLVERINFMARELSNVQNPGVRAIITRLAATAGGPLTPTQLVDQCLDLLGPLDVDPPTRAALIDFAARDGDLHLATHQPGDTAEQRVGNMLRMIVSTREFQLA</sequence>
<dbReference type="Proteomes" id="UP000712673">
    <property type="component" value="Unassembled WGS sequence"/>
</dbReference>